<dbReference type="InterPro" id="IPR014756">
    <property type="entry name" value="Ig_E-set"/>
</dbReference>
<dbReference type="InterPro" id="IPR011013">
    <property type="entry name" value="Gal_mutarotase_sf_dom"/>
</dbReference>
<dbReference type="SUPFAM" id="SSF74650">
    <property type="entry name" value="Galactose mutarotase-like"/>
    <property type="match status" value="1"/>
</dbReference>
<dbReference type="RefSeq" id="WP_367877273.1">
    <property type="nucleotide sequence ID" value="NZ_JBFNXX010000005.1"/>
</dbReference>
<keyword evidence="4" id="KW-0574">Periplasm</keyword>
<comment type="pathway">
    <text evidence="2">Glycan metabolism; osmoregulated periplasmic glucan (OPG) biosynthesis.</text>
</comment>
<evidence type="ECO:0000313" key="8">
    <source>
        <dbReference type="Proteomes" id="UP001556098"/>
    </source>
</evidence>
<dbReference type="PANTHER" id="PTHR30504">
    <property type="entry name" value="GLUCANS BIOSYNTHESIS PROTEIN"/>
    <property type="match status" value="1"/>
</dbReference>
<evidence type="ECO:0000256" key="1">
    <source>
        <dbReference type="ARBA" id="ARBA00004418"/>
    </source>
</evidence>
<evidence type="ECO:0000256" key="3">
    <source>
        <dbReference type="ARBA" id="ARBA00009284"/>
    </source>
</evidence>
<dbReference type="InterPro" id="IPR014438">
    <property type="entry name" value="Glucan_biosyn_MdoG/MdoD"/>
</dbReference>
<evidence type="ECO:0000256" key="5">
    <source>
        <dbReference type="SAM" id="SignalP"/>
    </source>
</evidence>
<comment type="subcellular location">
    <subcellularLocation>
        <location evidence="1">Periplasm</location>
    </subcellularLocation>
</comment>
<evidence type="ECO:0000256" key="4">
    <source>
        <dbReference type="ARBA" id="ARBA00022764"/>
    </source>
</evidence>
<keyword evidence="8" id="KW-1185">Reference proteome</keyword>
<dbReference type="PIRSF" id="PIRSF006281">
    <property type="entry name" value="MdoG"/>
    <property type="match status" value="1"/>
</dbReference>
<feature type="signal peptide" evidence="5">
    <location>
        <begin position="1"/>
        <end position="22"/>
    </location>
</feature>
<feature type="domain" description="Glucan biosynthesis periplasmic MdoG C-terminal" evidence="6">
    <location>
        <begin position="36"/>
        <end position="506"/>
    </location>
</feature>
<dbReference type="InterPro" id="IPR013783">
    <property type="entry name" value="Ig-like_fold"/>
</dbReference>
<sequence>MIRRDVLKALAALAATPVAALASEPGLQLGYAVGGFGPETVRDRARALAAEPYQPRPLIPQTWRDLSYDQYRKIWFDSRNALWEGTDLPQRVDVFPPGLYFPQPVAIHVVENGAVRPLAFDMGVFDTTDKFPDVEIDGTLGYSGLRLRAELEKKGIFQEYAVFQGASYFRGIGTGEIYGLSARGLALKTGDPMGEEFPDFTTFWLEAPAPGSDTVVLHALLDSPSCTGAYRFEITHGTVLEMQVSATIFARADLTHVGIAPLTSMFLFDSTMRERFSDFRPAVHDSDGLLIHNGAGEVIWRPLANPKSLQISAFSDVNPRGFGLCQRKRKFSDFNDLEALYHNRPAVWITPGEDWGPGSVTLVEIPADLEIYDNIVSYWQPAQPILAGTEHAMSYTLHWGADPVAATADVPVKVLNTAMGGRPEGGQIVAIDFAPSDRMPDDLAEIEVLVRASHGEVSPGIVQRNPETGGPRLAFTFTPGEATLAEFRAQLRLGGEALSEVWLYRWTAA</sequence>
<gene>
    <name evidence="7" type="ORF">AB2B41_08130</name>
</gene>
<dbReference type="Proteomes" id="UP001556098">
    <property type="component" value="Unassembled WGS sequence"/>
</dbReference>
<dbReference type="Gene3D" id="2.60.40.10">
    <property type="entry name" value="Immunoglobulins"/>
    <property type="match status" value="1"/>
</dbReference>
<name>A0ABV3RKR2_9RHOB</name>
<protein>
    <submittedName>
        <fullName evidence="7">Glucan biosynthesis protein</fullName>
    </submittedName>
</protein>
<evidence type="ECO:0000313" key="7">
    <source>
        <dbReference type="EMBL" id="MEW9919566.1"/>
    </source>
</evidence>
<dbReference type="InterPro" id="IPR007444">
    <property type="entry name" value="Glucan_biosyn_MdoG_C"/>
</dbReference>
<keyword evidence="5" id="KW-0732">Signal</keyword>
<comment type="similarity">
    <text evidence="3">Belongs to the OpgD/OpgG family.</text>
</comment>
<dbReference type="SUPFAM" id="SSF81296">
    <property type="entry name" value="E set domains"/>
    <property type="match status" value="1"/>
</dbReference>
<dbReference type="InterPro" id="IPR014718">
    <property type="entry name" value="GH-type_carb-bd"/>
</dbReference>
<dbReference type="EMBL" id="JBFNXX010000005">
    <property type="protein sequence ID" value="MEW9919566.1"/>
    <property type="molecule type" value="Genomic_DNA"/>
</dbReference>
<dbReference type="Gene3D" id="2.70.98.10">
    <property type="match status" value="1"/>
</dbReference>
<evidence type="ECO:0000256" key="2">
    <source>
        <dbReference type="ARBA" id="ARBA00005001"/>
    </source>
</evidence>
<proteinExistence type="inferred from homology"/>
<dbReference type="PANTHER" id="PTHR30504:SF2">
    <property type="entry name" value="GLUCANS BIOSYNTHESIS PROTEIN G"/>
    <property type="match status" value="1"/>
</dbReference>
<reference evidence="7 8" key="1">
    <citation type="submission" date="2024-07" db="EMBL/GenBank/DDBJ databases">
        <title>Marimonas sp.nov., isolated from tidal-flat sediment.</title>
        <authorList>
            <person name="Jayan J.N."/>
            <person name="Lee S.S."/>
        </authorList>
    </citation>
    <scope>NUCLEOTIDE SEQUENCE [LARGE SCALE GENOMIC DNA]</scope>
    <source>
        <strain evidence="7 8">MJW-29</strain>
    </source>
</reference>
<feature type="chain" id="PRO_5045414978" evidence="5">
    <location>
        <begin position="23"/>
        <end position="509"/>
    </location>
</feature>
<accession>A0ABV3RKR2</accession>
<comment type="caution">
    <text evidence="7">The sequence shown here is derived from an EMBL/GenBank/DDBJ whole genome shotgun (WGS) entry which is preliminary data.</text>
</comment>
<dbReference type="Pfam" id="PF04349">
    <property type="entry name" value="MdoG"/>
    <property type="match status" value="1"/>
</dbReference>
<evidence type="ECO:0000259" key="6">
    <source>
        <dbReference type="Pfam" id="PF04349"/>
    </source>
</evidence>
<organism evidence="7 8">
    <name type="scientific">Sulfitobacter sediminis</name>
    <dbReference type="NCBI Taxonomy" id="3234186"/>
    <lineage>
        <taxon>Bacteria</taxon>
        <taxon>Pseudomonadati</taxon>
        <taxon>Pseudomonadota</taxon>
        <taxon>Alphaproteobacteria</taxon>
        <taxon>Rhodobacterales</taxon>
        <taxon>Roseobacteraceae</taxon>
        <taxon>Sulfitobacter</taxon>
    </lineage>
</organism>